<feature type="region of interest" description="Disordered" evidence="1">
    <location>
        <begin position="74"/>
        <end position="115"/>
    </location>
</feature>
<gene>
    <name evidence="3" type="ORF">B879_02555</name>
</gene>
<keyword evidence="2" id="KW-0812">Transmembrane</keyword>
<dbReference type="EMBL" id="AMGM01000040">
    <property type="protein sequence ID" value="EKB48843.1"/>
    <property type="molecule type" value="Genomic_DNA"/>
</dbReference>
<proteinExistence type="predicted"/>
<keyword evidence="4" id="KW-1185">Reference proteome</keyword>
<comment type="caution">
    <text evidence="3">The sequence shown here is derived from an EMBL/GenBank/DDBJ whole genome shotgun (WGS) entry which is preliminary data.</text>
</comment>
<name>K1LES2_CECL9</name>
<evidence type="ECO:0000256" key="2">
    <source>
        <dbReference type="SAM" id="Phobius"/>
    </source>
</evidence>
<dbReference type="AlphaFoldDB" id="K1LES2"/>
<keyword evidence="2" id="KW-0472">Membrane</keyword>
<sequence length="193" mass="22238">MVQMGFFFILHLKLSTVDAGNIIYLIAIILYFLFTVLKKPKKEEIENTGSPEDQQEQRKPVSFEDLLKEIRQGQQERERDFQQSGQGKAVEERPITSSQPFERQEKSFEPSNFNQPKAYQKFQGEISDKALPKVKTLDEQVSLTASIQGIKSSIKSEATAKQVRENKYRRMLNNPSSVKDAVVLSEILNRKHF</sequence>
<evidence type="ECO:0000313" key="3">
    <source>
        <dbReference type="EMBL" id="EKB48843.1"/>
    </source>
</evidence>
<organism evidence="3 4">
    <name type="scientific">Cecembia lonarensis (strain CCUG 58316 / KCTC 22772 / LW9)</name>
    <dbReference type="NCBI Taxonomy" id="1225176"/>
    <lineage>
        <taxon>Bacteria</taxon>
        <taxon>Pseudomonadati</taxon>
        <taxon>Bacteroidota</taxon>
        <taxon>Cytophagia</taxon>
        <taxon>Cytophagales</taxon>
        <taxon>Cyclobacteriaceae</taxon>
        <taxon>Cecembia</taxon>
    </lineage>
</organism>
<feature type="transmembrane region" description="Helical" evidence="2">
    <location>
        <begin position="20"/>
        <end position="37"/>
    </location>
</feature>
<protein>
    <submittedName>
        <fullName evidence="3">Uncharacterized protein</fullName>
    </submittedName>
</protein>
<dbReference type="PATRIC" id="fig|1225176.3.peg.2721"/>
<accession>K1LES2</accession>
<reference evidence="3 4" key="1">
    <citation type="journal article" date="2012" name="J. Bacteriol.">
        <title>Draft Genome Sequence of Cecembia lonarensis Strain LW9T, Isolated from Lonar Lake, a Haloalkaline Lake in India.</title>
        <authorList>
            <person name="Shivaji S."/>
            <person name="Ara S."/>
            <person name="Singh A."/>
            <person name="Pinnaka A.K."/>
        </authorList>
    </citation>
    <scope>NUCLEOTIDE SEQUENCE [LARGE SCALE GENOMIC DNA]</scope>
    <source>
        <strain evidence="3 4">LW9</strain>
    </source>
</reference>
<dbReference type="Proteomes" id="UP000004478">
    <property type="component" value="Unassembled WGS sequence"/>
</dbReference>
<evidence type="ECO:0000256" key="1">
    <source>
        <dbReference type="SAM" id="MobiDB-lite"/>
    </source>
</evidence>
<evidence type="ECO:0000313" key="4">
    <source>
        <dbReference type="Proteomes" id="UP000004478"/>
    </source>
</evidence>
<keyword evidence="2" id="KW-1133">Transmembrane helix</keyword>